<dbReference type="PANTHER" id="PTHR43479:SF11">
    <property type="entry name" value="ACREF_ENVCD OPERON REPRESSOR-RELATED"/>
    <property type="match status" value="1"/>
</dbReference>
<dbReference type="PANTHER" id="PTHR43479">
    <property type="entry name" value="ACREF/ENVCD OPERON REPRESSOR-RELATED"/>
    <property type="match status" value="1"/>
</dbReference>
<accession>A0A1G7UAB2</accession>
<keyword evidence="1 2" id="KW-0238">DNA-binding</keyword>
<dbReference type="InterPro" id="IPR009057">
    <property type="entry name" value="Homeodomain-like_sf"/>
</dbReference>
<dbReference type="Pfam" id="PF00440">
    <property type="entry name" value="TetR_N"/>
    <property type="match status" value="1"/>
</dbReference>
<dbReference type="Gene3D" id="1.10.357.10">
    <property type="entry name" value="Tetracycline Repressor, domain 2"/>
    <property type="match status" value="1"/>
</dbReference>
<protein>
    <submittedName>
        <fullName evidence="4">DNA-binding transcriptional regulator, AcrR family</fullName>
    </submittedName>
</protein>
<dbReference type="Proteomes" id="UP000199708">
    <property type="component" value="Unassembled WGS sequence"/>
</dbReference>
<dbReference type="GO" id="GO:0003677">
    <property type="term" value="F:DNA binding"/>
    <property type="evidence" value="ECO:0007669"/>
    <property type="project" value="UniProtKB-UniRule"/>
</dbReference>
<dbReference type="InterPro" id="IPR001647">
    <property type="entry name" value="HTH_TetR"/>
</dbReference>
<evidence type="ECO:0000313" key="4">
    <source>
        <dbReference type="EMBL" id="SDG44384.1"/>
    </source>
</evidence>
<dbReference type="PROSITE" id="PS50977">
    <property type="entry name" value="HTH_TETR_2"/>
    <property type="match status" value="1"/>
</dbReference>
<dbReference type="EMBL" id="FNCK01000009">
    <property type="protein sequence ID" value="SDG44384.1"/>
    <property type="molecule type" value="Genomic_DNA"/>
</dbReference>
<evidence type="ECO:0000259" key="3">
    <source>
        <dbReference type="PROSITE" id="PS50977"/>
    </source>
</evidence>
<proteinExistence type="predicted"/>
<sequence>MKKNKQKERSSLWIIEALFLLMKNKPFHEITITEITEKAGISRLTYYRNFNSKEDIILRYYDIMFEDFLLMFDNINKEELDLKKLIIMSFDRFEENHDQALLLIRDDLTHLLLAPFSNYITRALEKINIPSSLNYFQLKFIEGGLFYTLFNWTKDSKNYTPEQLADNILDIVKH</sequence>
<dbReference type="InterPro" id="IPR050624">
    <property type="entry name" value="HTH-type_Tx_Regulator"/>
</dbReference>
<dbReference type="OrthoDB" id="9810250at2"/>
<evidence type="ECO:0000256" key="1">
    <source>
        <dbReference type="ARBA" id="ARBA00023125"/>
    </source>
</evidence>
<gene>
    <name evidence="4" type="ORF">SAMN05421791_10913</name>
</gene>
<feature type="domain" description="HTH tetR-type" evidence="3">
    <location>
        <begin position="8"/>
        <end position="68"/>
    </location>
</feature>
<dbReference type="RefSeq" id="WP_090290260.1">
    <property type="nucleotide sequence ID" value="NZ_FNCK01000009.1"/>
</dbReference>
<evidence type="ECO:0000313" key="5">
    <source>
        <dbReference type="Proteomes" id="UP000199708"/>
    </source>
</evidence>
<dbReference type="SUPFAM" id="SSF46689">
    <property type="entry name" value="Homeodomain-like"/>
    <property type="match status" value="1"/>
</dbReference>
<name>A0A1G7UAB2_9LACT</name>
<dbReference type="AlphaFoldDB" id="A0A1G7UAB2"/>
<dbReference type="STRING" id="120956.SAMN05421791_10913"/>
<reference evidence="4 5" key="1">
    <citation type="submission" date="2016-10" db="EMBL/GenBank/DDBJ databases">
        <authorList>
            <person name="de Groot N.N."/>
        </authorList>
    </citation>
    <scope>NUCLEOTIDE SEQUENCE [LARGE SCALE GENOMIC DNA]</scope>
    <source>
        <strain evidence="4 5">ATCC BAA-466</strain>
    </source>
</reference>
<organism evidence="4 5">
    <name type="scientific">Facklamia miroungae</name>
    <dbReference type="NCBI Taxonomy" id="120956"/>
    <lineage>
        <taxon>Bacteria</taxon>
        <taxon>Bacillati</taxon>
        <taxon>Bacillota</taxon>
        <taxon>Bacilli</taxon>
        <taxon>Lactobacillales</taxon>
        <taxon>Aerococcaceae</taxon>
        <taxon>Facklamia</taxon>
    </lineage>
</organism>
<evidence type="ECO:0000256" key="2">
    <source>
        <dbReference type="PROSITE-ProRule" id="PRU00335"/>
    </source>
</evidence>
<keyword evidence="5" id="KW-1185">Reference proteome</keyword>
<feature type="DNA-binding region" description="H-T-H motif" evidence="2">
    <location>
        <begin position="31"/>
        <end position="50"/>
    </location>
</feature>